<sequence>MVFSREVPRAVEVMTAAAAAATSSSPSPPPHRPGLLRGKPRSRLPVPGLKTWANQRLVRCVDGAGNNASPEPPEPPSTFSTSAPPSERERKPPGLPDDKFDEIREKLMDHLRKAAGRIELPAAASSVPAPAPGDETRQKGDHVAQAPVEDSDKDGSDSHAAAPAAATPSATVSVAVTPPPAAEELPWNLRTRRPASNGWHHASPDPPPARAASRLRSGAPERREATLRRRRPRFSLPLTKEEIDEDVYAFTGRLAARRPKKRPRAVQRQLDLLFPGMYLSEVTPDMYQVADPPAPPPS</sequence>
<comment type="caution">
    <text evidence="2">The sequence shown here is derived from an EMBL/GenBank/DDBJ whole genome shotgun (WGS) entry which is preliminary data.</text>
</comment>
<gene>
    <name evidence="2" type="ORF">Taro_006713</name>
</gene>
<dbReference type="PANTHER" id="PTHR33130">
    <property type="entry name" value="PUTATIVE (DUF1639)-RELATED"/>
    <property type="match status" value="1"/>
</dbReference>
<evidence type="ECO:0000313" key="2">
    <source>
        <dbReference type="EMBL" id="MQL74332.1"/>
    </source>
</evidence>
<evidence type="ECO:0000256" key="1">
    <source>
        <dbReference type="SAM" id="MobiDB-lite"/>
    </source>
</evidence>
<dbReference type="AlphaFoldDB" id="A0A843TPE5"/>
<dbReference type="PANTHER" id="PTHR33130:SF43">
    <property type="entry name" value="OS01G0688600 PROTEIN"/>
    <property type="match status" value="1"/>
</dbReference>
<organism evidence="2 3">
    <name type="scientific">Colocasia esculenta</name>
    <name type="common">Wild taro</name>
    <name type="synonym">Arum esculentum</name>
    <dbReference type="NCBI Taxonomy" id="4460"/>
    <lineage>
        <taxon>Eukaryota</taxon>
        <taxon>Viridiplantae</taxon>
        <taxon>Streptophyta</taxon>
        <taxon>Embryophyta</taxon>
        <taxon>Tracheophyta</taxon>
        <taxon>Spermatophyta</taxon>
        <taxon>Magnoliopsida</taxon>
        <taxon>Liliopsida</taxon>
        <taxon>Araceae</taxon>
        <taxon>Aroideae</taxon>
        <taxon>Colocasieae</taxon>
        <taxon>Colocasia</taxon>
    </lineage>
</organism>
<feature type="compositionally biased region" description="Basic and acidic residues" evidence="1">
    <location>
        <begin position="86"/>
        <end position="112"/>
    </location>
</feature>
<dbReference type="OrthoDB" id="769821at2759"/>
<dbReference type="Proteomes" id="UP000652761">
    <property type="component" value="Unassembled WGS sequence"/>
</dbReference>
<evidence type="ECO:0000313" key="3">
    <source>
        <dbReference type="Proteomes" id="UP000652761"/>
    </source>
</evidence>
<feature type="region of interest" description="Disordered" evidence="1">
    <location>
        <begin position="17"/>
        <end position="233"/>
    </location>
</feature>
<dbReference type="Pfam" id="PF07797">
    <property type="entry name" value="DUF1639"/>
    <property type="match status" value="1"/>
</dbReference>
<proteinExistence type="predicted"/>
<protein>
    <submittedName>
        <fullName evidence="2">Uncharacterized protein</fullName>
    </submittedName>
</protein>
<reference evidence="2" key="1">
    <citation type="submission" date="2017-07" db="EMBL/GenBank/DDBJ databases">
        <title>Taro Niue Genome Assembly and Annotation.</title>
        <authorList>
            <person name="Atibalentja N."/>
            <person name="Keating K."/>
            <person name="Fields C.J."/>
        </authorList>
    </citation>
    <scope>NUCLEOTIDE SEQUENCE</scope>
    <source>
        <strain evidence="2">Niue_2</strain>
        <tissue evidence="2">Leaf</tissue>
    </source>
</reference>
<name>A0A843TPE5_COLES</name>
<keyword evidence="3" id="KW-1185">Reference proteome</keyword>
<dbReference type="InterPro" id="IPR012438">
    <property type="entry name" value="DUF1639"/>
</dbReference>
<accession>A0A843TPE5</accession>
<feature type="compositionally biased region" description="Low complexity" evidence="1">
    <location>
        <begin position="160"/>
        <end position="176"/>
    </location>
</feature>
<dbReference type="EMBL" id="NMUH01000202">
    <property type="protein sequence ID" value="MQL74332.1"/>
    <property type="molecule type" value="Genomic_DNA"/>
</dbReference>